<dbReference type="RefSeq" id="WP_344847561.1">
    <property type="nucleotide sequence ID" value="NZ_BAABAA010000013.1"/>
</dbReference>
<evidence type="ECO:0000256" key="1">
    <source>
        <dbReference type="SAM" id="Phobius"/>
    </source>
</evidence>
<organism evidence="2 3">
    <name type="scientific">Kribbella ginsengisoli</name>
    <dbReference type="NCBI Taxonomy" id="363865"/>
    <lineage>
        <taxon>Bacteria</taxon>
        <taxon>Bacillati</taxon>
        <taxon>Actinomycetota</taxon>
        <taxon>Actinomycetes</taxon>
        <taxon>Propionibacteriales</taxon>
        <taxon>Kribbellaceae</taxon>
        <taxon>Kribbella</taxon>
    </lineage>
</organism>
<name>A0ABP6YNU0_9ACTN</name>
<accession>A0ABP6YNU0</accession>
<evidence type="ECO:0000313" key="2">
    <source>
        <dbReference type="EMBL" id="GAA3587178.1"/>
    </source>
</evidence>
<evidence type="ECO:0008006" key="4">
    <source>
        <dbReference type="Google" id="ProtNLM"/>
    </source>
</evidence>
<proteinExistence type="predicted"/>
<feature type="transmembrane region" description="Helical" evidence="1">
    <location>
        <begin position="52"/>
        <end position="74"/>
    </location>
</feature>
<gene>
    <name evidence="2" type="ORF">GCM10022235_67450</name>
</gene>
<evidence type="ECO:0000313" key="3">
    <source>
        <dbReference type="Proteomes" id="UP001501222"/>
    </source>
</evidence>
<protein>
    <recommendedName>
        <fullName evidence="4">DUF1772 domain-containing protein</fullName>
    </recommendedName>
</protein>
<comment type="caution">
    <text evidence="2">The sequence shown here is derived from an EMBL/GenBank/DDBJ whole genome shotgun (WGS) entry which is preliminary data.</text>
</comment>
<dbReference type="Proteomes" id="UP001501222">
    <property type="component" value="Unassembled WGS sequence"/>
</dbReference>
<reference evidence="3" key="1">
    <citation type="journal article" date="2019" name="Int. J. Syst. Evol. Microbiol.">
        <title>The Global Catalogue of Microorganisms (GCM) 10K type strain sequencing project: providing services to taxonomists for standard genome sequencing and annotation.</title>
        <authorList>
            <consortium name="The Broad Institute Genomics Platform"/>
            <consortium name="The Broad Institute Genome Sequencing Center for Infectious Disease"/>
            <person name="Wu L."/>
            <person name="Ma J."/>
        </authorList>
    </citation>
    <scope>NUCLEOTIDE SEQUENCE [LARGE SCALE GENOMIC DNA]</scope>
    <source>
        <strain evidence="3">JCM 16928</strain>
    </source>
</reference>
<feature type="transmembrane region" description="Helical" evidence="1">
    <location>
        <begin position="101"/>
        <end position="118"/>
    </location>
</feature>
<keyword evidence="1" id="KW-0472">Membrane</keyword>
<keyword evidence="3" id="KW-1185">Reference proteome</keyword>
<keyword evidence="1" id="KW-0812">Transmembrane</keyword>
<dbReference type="EMBL" id="BAABAA010000013">
    <property type="protein sequence ID" value="GAA3587178.1"/>
    <property type="molecule type" value="Genomic_DNA"/>
</dbReference>
<keyword evidence="1" id="KW-1133">Transmembrane helix</keyword>
<feature type="transmembrane region" description="Helical" evidence="1">
    <location>
        <begin position="24"/>
        <end position="45"/>
    </location>
</feature>
<sequence length="119" mass="12923">MLGLLVLVCLLTWFDPLVRKDRTTGGIGVGGWLVTAVFATWRAALVDNPMAIVAWGAAGLYLLAIVATLGRPILILSDLLEDKEREEGTKLPDHLWRRSKVAQVVLMTTIAAAITVVMI</sequence>